<evidence type="ECO:0000256" key="6">
    <source>
        <dbReference type="SAM" id="MobiDB-lite"/>
    </source>
</evidence>
<evidence type="ECO:0000256" key="1">
    <source>
        <dbReference type="ARBA" id="ARBA00022737"/>
    </source>
</evidence>
<comment type="function">
    <text evidence="3">Has a role in the perception of gravity.</text>
</comment>
<feature type="non-terminal residue" evidence="8">
    <location>
        <position position="1"/>
    </location>
</feature>
<evidence type="ECO:0000313" key="9">
    <source>
        <dbReference type="Proteomes" id="UP001432027"/>
    </source>
</evidence>
<dbReference type="InterPro" id="IPR002343">
    <property type="entry name" value="Hud_Sxl_RNA"/>
</dbReference>
<sequence>FLSRAKREMSGAVAGGAGAYYRGAPAATGAGGYGQQANGGSGYGSGYNGMGGRGGNANAARLSHSHSFSSATSPRPDAPLSSTNLYIRGLPPNTTDDELRRMCEEYGKITSTKAIMDKMTNTCKGYGFVDFESGEGASAAVEGLQRGGIQAQMAKARTAMTHSGGPGGSPFGVEQDPTNLYIANLPLTYNETQLETALQDYGMVISTRILRNGEGVSRGVGFARMDNRDKCEEIIRALNGTVLPGSPEGSAPLLVKLADSGHRKKRTPMGMGMMGDPMMGYGGHGFPSNELYARGGMNATLPYMMHPSFMMHGAHHGYNSYAYDNLSSQMNALSMGGGGGAGGRADGATNAANGQEAAAAAAAAAAANGHPMYHQGNYGYPQAATNQYYSGGMDGAVASNAGSYAAAASNHYGGAGAAANGGYGGHNGGAADHEPIGTFQAATNGGANGRGKY</sequence>
<dbReference type="InterPro" id="IPR000504">
    <property type="entry name" value="RRM_dom"/>
</dbReference>
<dbReference type="Pfam" id="PF00076">
    <property type="entry name" value="RRM_1"/>
    <property type="match status" value="2"/>
</dbReference>
<keyword evidence="9" id="KW-1185">Reference proteome</keyword>
<evidence type="ECO:0000256" key="5">
    <source>
        <dbReference type="PROSITE-ProRule" id="PRU00176"/>
    </source>
</evidence>
<feature type="domain" description="RRM" evidence="7">
    <location>
        <begin position="178"/>
        <end position="260"/>
    </location>
</feature>
<evidence type="ECO:0000313" key="8">
    <source>
        <dbReference type="EMBL" id="GMS91236.1"/>
    </source>
</evidence>
<dbReference type="GO" id="GO:0003723">
    <property type="term" value="F:RNA binding"/>
    <property type="evidence" value="ECO:0007669"/>
    <property type="project" value="UniProtKB-UniRule"/>
</dbReference>
<protein>
    <recommendedName>
        <fullName evidence="4">Protein alan shepard</fullName>
    </recommendedName>
</protein>
<dbReference type="EMBL" id="BTSX01000003">
    <property type="protein sequence ID" value="GMS91236.1"/>
    <property type="molecule type" value="Genomic_DNA"/>
</dbReference>
<accession>A0AAV5TFT5</accession>
<evidence type="ECO:0000259" key="7">
    <source>
        <dbReference type="PROSITE" id="PS50102"/>
    </source>
</evidence>
<reference evidence="8" key="1">
    <citation type="submission" date="2023-10" db="EMBL/GenBank/DDBJ databases">
        <title>Genome assembly of Pristionchus species.</title>
        <authorList>
            <person name="Yoshida K."/>
            <person name="Sommer R.J."/>
        </authorList>
    </citation>
    <scope>NUCLEOTIDE SEQUENCE</scope>
    <source>
        <strain evidence="8">RS0144</strain>
    </source>
</reference>
<dbReference type="PANTHER" id="PTHR24012">
    <property type="entry name" value="RNA BINDING PROTEIN"/>
    <property type="match status" value="1"/>
</dbReference>
<feature type="non-terminal residue" evidence="8">
    <location>
        <position position="453"/>
    </location>
</feature>
<dbReference type="CDD" id="cd12243">
    <property type="entry name" value="RRM1_MSSP"/>
    <property type="match status" value="1"/>
</dbReference>
<feature type="domain" description="RRM" evidence="7">
    <location>
        <begin position="83"/>
        <end position="161"/>
    </location>
</feature>
<dbReference type="Proteomes" id="UP001432027">
    <property type="component" value="Unassembled WGS sequence"/>
</dbReference>
<dbReference type="PRINTS" id="PR00961">
    <property type="entry name" value="HUDSXLRNA"/>
</dbReference>
<comment type="caution">
    <text evidence="8">The sequence shown here is derived from an EMBL/GenBank/DDBJ whole genome shotgun (WGS) entry which is preliminary data.</text>
</comment>
<keyword evidence="1" id="KW-0677">Repeat</keyword>
<dbReference type="PROSITE" id="PS50102">
    <property type="entry name" value="RRM"/>
    <property type="match status" value="2"/>
</dbReference>
<dbReference type="AlphaFoldDB" id="A0AAV5TFT5"/>
<gene>
    <name evidence="8" type="ORF">PENTCL1PPCAC_13411</name>
</gene>
<keyword evidence="2 5" id="KW-0694">RNA-binding</keyword>
<dbReference type="GO" id="GO:1990904">
    <property type="term" value="C:ribonucleoprotein complex"/>
    <property type="evidence" value="ECO:0007669"/>
    <property type="project" value="InterPro"/>
</dbReference>
<dbReference type="CDD" id="cd12244">
    <property type="entry name" value="RRM2_MSSP"/>
    <property type="match status" value="1"/>
</dbReference>
<feature type="compositionally biased region" description="Low complexity" evidence="6">
    <location>
        <begin position="58"/>
        <end position="73"/>
    </location>
</feature>
<dbReference type="SMART" id="SM00360">
    <property type="entry name" value="RRM"/>
    <property type="match status" value="2"/>
</dbReference>
<proteinExistence type="predicted"/>
<dbReference type="Gene3D" id="3.30.70.330">
    <property type="match status" value="2"/>
</dbReference>
<dbReference type="SUPFAM" id="SSF54928">
    <property type="entry name" value="RNA-binding domain, RBD"/>
    <property type="match status" value="1"/>
</dbReference>
<evidence type="ECO:0000256" key="3">
    <source>
        <dbReference type="ARBA" id="ARBA00037469"/>
    </source>
</evidence>
<dbReference type="InterPro" id="IPR035979">
    <property type="entry name" value="RBD_domain_sf"/>
</dbReference>
<organism evidence="8 9">
    <name type="scientific">Pristionchus entomophagus</name>
    <dbReference type="NCBI Taxonomy" id="358040"/>
    <lineage>
        <taxon>Eukaryota</taxon>
        <taxon>Metazoa</taxon>
        <taxon>Ecdysozoa</taxon>
        <taxon>Nematoda</taxon>
        <taxon>Chromadorea</taxon>
        <taxon>Rhabditida</taxon>
        <taxon>Rhabditina</taxon>
        <taxon>Diplogasteromorpha</taxon>
        <taxon>Diplogasteroidea</taxon>
        <taxon>Neodiplogasteridae</taxon>
        <taxon>Pristionchus</taxon>
    </lineage>
</organism>
<evidence type="ECO:0000256" key="2">
    <source>
        <dbReference type="ARBA" id="ARBA00022884"/>
    </source>
</evidence>
<name>A0AAV5TFT5_9BILA</name>
<dbReference type="FunFam" id="3.30.70.330:FF:000482">
    <property type="entry name" value="SUPpressor"/>
    <property type="match status" value="1"/>
</dbReference>
<feature type="region of interest" description="Disordered" evidence="6">
    <location>
        <begin position="58"/>
        <end position="93"/>
    </location>
</feature>
<dbReference type="InterPro" id="IPR012677">
    <property type="entry name" value="Nucleotide-bd_a/b_plait_sf"/>
</dbReference>
<evidence type="ECO:0000256" key="4">
    <source>
        <dbReference type="ARBA" id="ARBA00039536"/>
    </source>
</evidence>